<gene>
    <name evidence="1" type="ORF">Poly59_58860</name>
</gene>
<sequence>MPISGLVVTCDTSNGPIVDAVSILAAHPSVDVGEVSTHRIAIVVDTESKQQDQEIWQWIQGLPGVIDVNVAFVGFDDEGEVGVEVEVEVEVDEKHDHELVE</sequence>
<dbReference type="AlphaFoldDB" id="A0A5C6ED08"/>
<keyword evidence="2" id="KW-1185">Reference proteome</keyword>
<dbReference type="EMBL" id="SJPX01000006">
    <property type="protein sequence ID" value="TWU46912.1"/>
    <property type="molecule type" value="Genomic_DNA"/>
</dbReference>
<dbReference type="Proteomes" id="UP000317977">
    <property type="component" value="Unassembled WGS sequence"/>
</dbReference>
<reference evidence="1 2" key="1">
    <citation type="submission" date="2019-02" db="EMBL/GenBank/DDBJ databases">
        <title>Deep-cultivation of Planctomycetes and their phenomic and genomic characterization uncovers novel biology.</title>
        <authorList>
            <person name="Wiegand S."/>
            <person name="Jogler M."/>
            <person name="Boedeker C."/>
            <person name="Pinto D."/>
            <person name="Vollmers J."/>
            <person name="Rivas-Marin E."/>
            <person name="Kohn T."/>
            <person name="Peeters S.H."/>
            <person name="Heuer A."/>
            <person name="Rast P."/>
            <person name="Oberbeckmann S."/>
            <person name="Bunk B."/>
            <person name="Jeske O."/>
            <person name="Meyerdierks A."/>
            <person name="Storesund J.E."/>
            <person name="Kallscheuer N."/>
            <person name="Luecker S."/>
            <person name="Lage O.M."/>
            <person name="Pohl T."/>
            <person name="Merkel B.J."/>
            <person name="Hornburger P."/>
            <person name="Mueller R.-W."/>
            <person name="Bruemmer F."/>
            <person name="Labrenz M."/>
            <person name="Spormann A.M."/>
            <person name="Op Den Camp H."/>
            <person name="Overmann J."/>
            <person name="Amann R."/>
            <person name="Jetten M.S.M."/>
            <person name="Mascher T."/>
            <person name="Medema M.H."/>
            <person name="Devos D.P."/>
            <person name="Kaster A.-K."/>
            <person name="Ovreas L."/>
            <person name="Rohde M."/>
            <person name="Galperin M.Y."/>
            <person name="Jogler C."/>
        </authorList>
    </citation>
    <scope>NUCLEOTIDE SEQUENCE [LARGE SCALE GENOMIC DNA]</scope>
    <source>
        <strain evidence="1 2">Poly59</strain>
    </source>
</reference>
<evidence type="ECO:0000313" key="1">
    <source>
        <dbReference type="EMBL" id="TWU46912.1"/>
    </source>
</evidence>
<proteinExistence type="predicted"/>
<dbReference type="InterPro" id="IPR005623">
    <property type="entry name" value="Chaperone_NapD_NO3_reduct"/>
</dbReference>
<dbReference type="Gene3D" id="3.30.70.920">
    <property type="match status" value="1"/>
</dbReference>
<protein>
    <recommendedName>
        <fullName evidence="3">NapA signal peptide-binding chaperone NapD</fullName>
    </recommendedName>
</protein>
<name>A0A5C6ED08_9BACT</name>
<evidence type="ECO:0008006" key="3">
    <source>
        <dbReference type="Google" id="ProtNLM"/>
    </source>
</evidence>
<organism evidence="1 2">
    <name type="scientific">Rubripirellula reticaptiva</name>
    <dbReference type="NCBI Taxonomy" id="2528013"/>
    <lineage>
        <taxon>Bacteria</taxon>
        <taxon>Pseudomonadati</taxon>
        <taxon>Planctomycetota</taxon>
        <taxon>Planctomycetia</taxon>
        <taxon>Pirellulales</taxon>
        <taxon>Pirellulaceae</taxon>
        <taxon>Rubripirellula</taxon>
    </lineage>
</organism>
<dbReference type="RefSeq" id="WP_146537343.1">
    <property type="nucleotide sequence ID" value="NZ_SJPX01000006.1"/>
</dbReference>
<evidence type="ECO:0000313" key="2">
    <source>
        <dbReference type="Proteomes" id="UP000317977"/>
    </source>
</evidence>
<accession>A0A5C6ED08</accession>
<comment type="caution">
    <text evidence="1">The sequence shown here is derived from an EMBL/GenBank/DDBJ whole genome shotgun (WGS) entry which is preliminary data.</text>
</comment>
<dbReference type="OrthoDB" id="285980at2"/>
<dbReference type="Pfam" id="PF03927">
    <property type="entry name" value="NapD"/>
    <property type="match status" value="1"/>
</dbReference>